<dbReference type="AlphaFoldDB" id="A0A7S7SNQ0"/>
<sequence length="75" mass="7762">MGTGRWLDGVEAAPLEFVDEFGGDGLGEPAFDWCLGVELDADGGEESVEVRAVLGRDSDGVGAVRRLKPPMGGLG</sequence>
<accession>A0A7S7SNQ0</accession>
<name>A0A7S7SNQ0_PALFE</name>
<keyword evidence="2" id="KW-1185">Reference proteome</keyword>
<evidence type="ECO:0000313" key="1">
    <source>
        <dbReference type="EMBL" id="QOY91704.1"/>
    </source>
</evidence>
<protein>
    <submittedName>
        <fullName evidence="1">Uncharacterized protein</fullName>
    </submittedName>
</protein>
<gene>
    <name evidence="1" type="ORF">IRI77_17700</name>
</gene>
<dbReference type="Proteomes" id="UP000593892">
    <property type="component" value="Chromosome"/>
</dbReference>
<dbReference type="EMBL" id="CP063849">
    <property type="protein sequence ID" value="QOY91704.1"/>
    <property type="molecule type" value="Genomic_DNA"/>
</dbReference>
<reference evidence="1 2" key="1">
    <citation type="submission" date="2020-10" db="EMBL/GenBank/DDBJ databases">
        <title>Complete genome sequence of Paludibaculum fermentans P105T, a facultatively anaerobic acidobacterium capable of dissimilatory Fe(III) reduction.</title>
        <authorList>
            <person name="Dedysh S.N."/>
            <person name="Beletsky A.V."/>
            <person name="Kulichevskaya I.S."/>
            <person name="Mardanov A.V."/>
            <person name="Ravin N.V."/>
        </authorList>
    </citation>
    <scope>NUCLEOTIDE SEQUENCE [LARGE SCALE GENOMIC DNA]</scope>
    <source>
        <strain evidence="1 2">P105</strain>
    </source>
</reference>
<dbReference type="KEGG" id="pfer:IRI77_17700"/>
<organism evidence="1 2">
    <name type="scientific">Paludibaculum fermentans</name>
    <dbReference type="NCBI Taxonomy" id="1473598"/>
    <lineage>
        <taxon>Bacteria</taxon>
        <taxon>Pseudomonadati</taxon>
        <taxon>Acidobacteriota</taxon>
        <taxon>Terriglobia</taxon>
        <taxon>Bryobacterales</taxon>
        <taxon>Bryobacteraceae</taxon>
        <taxon>Paludibaculum</taxon>
    </lineage>
</organism>
<dbReference type="RefSeq" id="WP_194453358.1">
    <property type="nucleotide sequence ID" value="NZ_CP063849.1"/>
</dbReference>
<evidence type="ECO:0000313" key="2">
    <source>
        <dbReference type="Proteomes" id="UP000593892"/>
    </source>
</evidence>
<proteinExistence type="predicted"/>